<dbReference type="InterPro" id="IPR040079">
    <property type="entry name" value="Glutathione_S-Trfase"/>
</dbReference>
<dbReference type="EMBL" id="JAACFV010000036">
    <property type="protein sequence ID" value="KAF7509863.1"/>
    <property type="molecule type" value="Genomic_DNA"/>
</dbReference>
<dbReference type="Pfam" id="PF13417">
    <property type="entry name" value="GST_N_3"/>
    <property type="match status" value="1"/>
</dbReference>
<evidence type="ECO:0000313" key="4">
    <source>
        <dbReference type="EMBL" id="KAF7509863.1"/>
    </source>
</evidence>
<dbReference type="InterPro" id="IPR010987">
    <property type="entry name" value="Glutathione-S-Trfase_C-like"/>
</dbReference>
<protein>
    <recommendedName>
        <fullName evidence="6">Glutathione S-transferase</fullName>
    </recommendedName>
</protein>
<keyword evidence="5" id="KW-1185">Reference proteome</keyword>
<dbReference type="PROSITE" id="PS50405">
    <property type="entry name" value="GST_CTER"/>
    <property type="match status" value="1"/>
</dbReference>
<dbReference type="InterPro" id="IPR036249">
    <property type="entry name" value="Thioredoxin-like_sf"/>
</dbReference>
<name>A0A8H7E6D2_9EURO</name>
<evidence type="ECO:0008006" key="6">
    <source>
        <dbReference type="Google" id="ProtNLM"/>
    </source>
</evidence>
<dbReference type="AlphaFoldDB" id="A0A8H7E6D2"/>
<dbReference type="OrthoDB" id="422574at2759"/>
<dbReference type="SUPFAM" id="SSF52833">
    <property type="entry name" value="Thioredoxin-like"/>
    <property type="match status" value="1"/>
</dbReference>
<dbReference type="Pfam" id="PF14497">
    <property type="entry name" value="GST_C_3"/>
    <property type="match status" value="1"/>
</dbReference>
<evidence type="ECO:0000259" key="2">
    <source>
        <dbReference type="PROSITE" id="PS50404"/>
    </source>
</evidence>
<comment type="similarity">
    <text evidence="1">Belongs to the GST superfamily.</text>
</comment>
<comment type="caution">
    <text evidence="4">The sequence shown here is derived from an EMBL/GenBank/DDBJ whole genome shotgun (WGS) entry which is preliminary data.</text>
</comment>
<dbReference type="Gene3D" id="1.20.1050.130">
    <property type="match status" value="1"/>
</dbReference>
<evidence type="ECO:0000259" key="3">
    <source>
        <dbReference type="PROSITE" id="PS50405"/>
    </source>
</evidence>
<dbReference type="InterPro" id="IPR036282">
    <property type="entry name" value="Glutathione-S-Trfase_C_sf"/>
</dbReference>
<dbReference type="PROSITE" id="PS50404">
    <property type="entry name" value="GST_NTER"/>
    <property type="match status" value="1"/>
</dbReference>
<proteinExistence type="inferred from homology"/>
<dbReference type="SFLD" id="SFLDS00019">
    <property type="entry name" value="Glutathione_Transferase_(cytos"/>
    <property type="match status" value="1"/>
</dbReference>
<accession>A0A8H7E6D2</accession>
<dbReference type="SUPFAM" id="SSF47616">
    <property type="entry name" value="GST C-terminal domain-like"/>
    <property type="match status" value="1"/>
</dbReference>
<dbReference type="PANTHER" id="PTHR44051">
    <property type="entry name" value="GLUTATHIONE S-TRANSFERASE-RELATED"/>
    <property type="match status" value="1"/>
</dbReference>
<dbReference type="InterPro" id="IPR004046">
    <property type="entry name" value="GST_C"/>
</dbReference>
<organism evidence="4 5">
    <name type="scientific">Endocarpon pusillum</name>
    <dbReference type="NCBI Taxonomy" id="364733"/>
    <lineage>
        <taxon>Eukaryota</taxon>
        <taxon>Fungi</taxon>
        <taxon>Dikarya</taxon>
        <taxon>Ascomycota</taxon>
        <taxon>Pezizomycotina</taxon>
        <taxon>Eurotiomycetes</taxon>
        <taxon>Chaetothyriomycetidae</taxon>
        <taxon>Verrucariales</taxon>
        <taxon>Verrucariaceae</taxon>
        <taxon>Endocarpon</taxon>
    </lineage>
</organism>
<reference evidence="4" key="1">
    <citation type="submission" date="2020-02" db="EMBL/GenBank/DDBJ databases">
        <authorList>
            <person name="Palmer J.M."/>
        </authorList>
    </citation>
    <scope>NUCLEOTIDE SEQUENCE</scope>
    <source>
        <strain evidence="4">EPUS1.4</strain>
        <tissue evidence="4">Thallus</tissue>
    </source>
</reference>
<sequence>MMQKPLLLQIQDSGPNPQKVAIILEELNLPYKVSFITSAEASETVGNTTSGGGTPPVQDKNTGMIFLTDPNTNVTLWESLALVEYLITTYDIDNKLSYGTKSPECWLAQQWLAYQMGAQSPFYSLKAWFSNQHPEKVDSVIARFADDVNRIVGIMEYHLQQNGTGYLVGSKCTYADLEFVAWNNKLKEVMGEKETIRLINDAPHFKRWHEMLMARPAVQHVMRNPDLNARNR</sequence>
<dbReference type="PANTHER" id="PTHR44051:SF3">
    <property type="entry name" value="TRANSCRIPTIONAL REGULATOR URE2"/>
    <property type="match status" value="1"/>
</dbReference>
<evidence type="ECO:0000313" key="5">
    <source>
        <dbReference type="Proteomes" id="UP000606974"/>
    </source>
</evidence>
<gene>
    <name evidence="4" type="ORF">GJ744_007374</name>
</gene>
<dbReference type="InterPro" id="IPR004045">
    <property type="entry name" value="Glutathione_S-Trfase_N"/>
</dbReference>
<evidence type="ECO:0000256" key="1">
    <source>
        <dbReference type="ARBA" id="ARBA00007409"/>
    </source>
</evidence>
<feature type="domain" description="GST C-terminal" evidence="3">
    <location>
        <begin position="101"/>
        <end position="232"/>
    </location>
</feature>
<feature type="domain" description="GST N-terminal" evidence="2">
    <location>
        <begin position="4"/>
        <end position="94"/>
    </location>
</feature>
<dbReference type="Proteomes" id="UP000606974">
    <property type="component" value="Unassembled WGS sequence"/>
</dbReference>